<keyword evidence="2" id="KW-1185">Reference proteome</keyword>
<dbReference type="EMBL" id="KZ857432">
    <property type="protein sequence ID" value="RDX45914.1"/>
    <property type="molecule type" value="Genomic_DNA"/>
</dbReference>
<dbReference type="Proteomes" id="UP000256964">
    <property type="component" value="Unassembled WGS sequence"/>
</dbReference>
<accession>A0A371D044</accession>
<gene>
    <name evidence="1" type="ORF">OH76DRAFT_914194</name>
</gene>
<dbReference type="AlphaFoldDB" id="A0A371D044"/>
<evidence type="ECO:0000313" key="1">
    <source>
        <dbReference type="EMBL" id="RDX45914.1"/>
    </source>
</evidence>
<proteinExistence type="predicted"/>
<sequence>MAPAAPNQSCGQEFFHSSRTCGPCSAQLACDGAAPASGRFFRCGCVSLPRACRFAPLCPSLFVSAPTPPRLCAVPGLPLTVTVRNTPPLSFVVPSRCGGRSVAVCLWRTVSGGSGCVLCGTANLCMLRVRVRTGSISREGSGSLGRLWRLGYRGGLPLHFRGCVCCVVVARQRVEVGERAALLDVGGGCSLTSR</sequence>
<name>A0A371D044_9APHY</name>
<protein>
    <submittedName>
        <fullName evidence="1">Uncharacterized protein</fullName>
    </submittedName>
</protein>
<organism evidence="1 2">
    <name type="scientific">Lentinus brumalis</name>
    <dbReference type="NCBI Taxonomy" id="2498619"/>
    <lineage>
        <taxon>Eukaryota</taxon>
        <taxon>Fungi</taxon>
        <taxon>Dikarya</taxon>
        <taxon>Basidiomycota</taxon>
        <taxon>Agaricomycotina</taxon>
        <taxon>Agaricomycetes</taxon>
        <taxon>Polyporales</taxon>
        <taxon>Polyporaceae</taxon>
        <taxon>Lentinus</taxon>
    </lineage>
</organism>
<reference evidence="1 2" key="1">
    <citation type="journal article" date="2018" name="Biotechnol. Biofuels">
        <title>Integrative visual omics of the white-rot fungus Polyporus brumalis exposes the biotechnological potential of its oxidative enzymes for delignifying raw plant biomass.</title>
        <authorList>
            <person name="Miyauchi S."/>
            <person name="Rancon A."/>
            <person name="Drula E."/>
            <person name="Hage H."/>
            <person name="Chaduli D."/>
            <person name="Favel A."/>
            <person name="Grisel S."/>
            <person name="Henrissat B."/>
            <person name="Herpoel-Gimbert I."/>
            <person name="Ruiz-Duenas F.J."/>
            <person name="Chevret D."/>
            <person name="Hainaut M."/>
            <person name="Lin J."/>
            <person name="Wang M."/>
            <person name="Pangilinan J."/>
            <person name="Lipzen A."/>
            <person name="Lesage-Meessen L."/>
            <person name="Navarro D."/>
            <person name="Riley R."/>
            <person name="Grigoriev I.V."/>
            <person name="Zhou S."/>
            <person name="Raouche S."/>
            <person name="Rosso M.N."/>
        </authorList>
    </citation>
    <scope>NUCLEOTIDE SEQUENCE [LARGE SCALE GENOMIC DNA]</scope>
    <source>
        <strain evidence="1 2">BRFM 1820</strain>
    </source>
</reference>
<evidence type="ECO:0000313" key="2">
    <source>
        <dbReference type="Proteomes" id="UP000256964"/>
    </source>
</evidence>